<dbReference type="Pfam" id="PF00440">
    <property type="entry name" value="TetR_N"/>
    <property type="match status" value="1"/>
</dbReference>
<dbReference type="InterPro" id="IPR011075">
    <property type="entry name" value="TetR_C"/>
</dbReference>
<accession>A0A1G4YR17</accession>
<dbReference type="PANTHER" id="PTHR47506:SF10">
    <property type="entry name" value="TRANSCRIPTIONAL REGULATORY PROTEIN"/>
    <property type="match status" value="1"/>
</dbReference>
<keyword evidence="7" id="KW-1185">Reference proteome</keyword>
<gene>
    <name evidence="6" type="ORF">SAMN03159343_3361</name>
</gene>
<dbReference type="STRING" id="1960309.SAMN03159343_3361"/>
<dbReference type="OrthoDB" id="9805134at2"/>
<dbReference type="GO" id="GO:0003677">
    <property type="term" value="F:DNA binding"/>
    <property type="evidence" value="ECO:0007669"/>
    <property type="project" value="UniProtKB-UniRule"/>
</dbReference>
<evidence type="ECO:0000256" key="2">
    <source>
        <dbReference type="ARBA" id="ARBA00023125"/>
    </source>
</evidence>
<dbReference type="Gene3D" id="1.10.10.60">
    <property type="entry name" value="Homeodomain-like"/>
    <property type="match status" value="1"/>
</dbReference>
<proteinExistence type="predicted"/>
<sequence>MGDTRDQEETMARPRAFDEADVVARARRAFAETGFAGTSLDALLEATGLARQSLYNAFGGKKELFMRAFLSDTAEAVDAVEAVRHGSDSPITRIRAQLVKVAVEHGGAQAAPSLFSRTAVELAARDAEVASTVATAFGAMQAHYAACIAEAQAAGEVDAEADADALGAFFVALIEGMSTLGGSGVPRATLLQIGLSSMAAIPVTALGRDHLGTEDGDWS</sequence>
<dbReference type="InterPro" id="IPR001647">
    <property type="entry name" value="HTH_TetR"/>
</dbReference>
<keyword evidence="2 4" id="KW-0238">DNA-binding</keyword>
<dbReference type="PROSITE" id="PS50977">
    <property type="entry name" value="HTH_TETR_2"/>
    <property type="match status" value="1"/>
</dbReference>
<feature type="DNA-binding region" description="H-T-H motif" evidence="4">
    <location>
        <begin position="39"/>
        <end position="58"/>
    </location>
</feature>
<dbReference type="SUPFAM" id="SSF46689">
    <property type="entry name" value="Homeodomain-like"/>
    <property type="match status" value="1"/>
</dbReference>
<reference evidence="7" key="1">
    <citation type="submission" date="2016-10" db="EMBL/GenBank/DDBJ databases">
        <authorList>
            <person name="Varghese N."/>
            <person name="Submissions S."/>
        </authorList>
    </citation>
    <scope>NUCLEOTIDE SEQUENCE [LARGE SCALE GENOMIC DNA]</scope>
    <source>
        <strain evidence="7">DSM 45722</strain>
    </source>
</reference>
<dbReference type="EMBL" id="FMUH01000005">
    <property type="protein sequence ID" value="SCX55765.1"/>
    <property type="molecule type" value="Genomic_DNA"/>
</dbReference>
<dbReference type="SUPFAM" id="SSF48498">
    <property type="entry name" value="Tetracyclin repressor-like, C-terminal domain"/>
    <property type="match status" value="1"/>
</dbReference>
<evidence type="ECO:0000256" key="1">
    <source>
        <dbReference type="ARBA" id="ARBA00023015"/>
    </source>
</evidence>
<keyword evidence="3" id="KW-0804">Transcription</keyword>
<dbReference type="RefSeq" id="WP_092806359.1">
    <property type="nucleotide sequence ID" value="NZ_FMUH01000005.1"/>
</dbReference>
<dbReference type="PANTHER" id="PTHR47506">
    <property type="entry name" value="TRANSCRIPTIONAL REGULATORY PROTEIN"/>
    <property type="match status" value="1"/>
</dbReference>
<dbReference type="PRINTS" id="PR00455">
    <property type="entry name" value="HTHTETR"/>
</dbReference>
<keyword evidence="1" id="KW-0805">Transcription regulation</keyword>
<dbReference type="Proteomes" id="UP000198981">
    <property type="component" value="Unassembled WGS sequence"/>
</dbReference>
<dbReference type="Gene3D" id="1.10.357.10">
    <property type="entry name" value="Tetracycline Repressor, domain 2"/>
    <property type="match status" value="1"/>
</dbReference>
<dbReference type="AlphaFoldDB" id="A0A1G4YR17"/>
<dbReference type="Pfam" id="PF16925">
    <property type="entry name" value="TetR_C_13"/>
    <property type="match status" value="1"/>
</dbReference>
<organism evidence="6 7">
    <name type="scientific">Klenkia marina</name>
    <dbReference type="NCBI Taxonomy" id="1960309"/>
    <lineage>
        <taxon>Bacteria</taxon>
        <taxon>Bacillati</taxon>
        <taxon>Actinomycetota</taxon>
        <taxon>Actinomycetes</taxon>
        <taxon>Geodermatophilales</taxon>
        <taxon>Geodermatophilaceae</taxon>
        <taxon>Klenkia</taxon>
    </lineage>
</organism>
<evidence type="ECO:0000313" key="6">
    <source>
        <dbReference type="EMBL" id="SCX55765.1"/>
    </source>
</evidence>
<evidence type="ECO:0000259" key="5">
    <source>
        <dbReference type="PROSITE" id="PS50977"/>
    </source>
</evidence>
<evidence type="ECO:0000256" key="3">
    <source>
        <dbReference type="ARBA" id="ARBA00023163"/>
    </source>
</evidence>
<dbReference type="InterPro" id="IPR036271">
    <property type="entry name" value="Tet_transcr_reg_TetR-rel_C_sf"/>
</dbReference>
<evidence type="ECO:0000256" key="4">
    <source>
        <dbReference type="PROSITE-ProRule" id="PRU00335"/>
    </source>
</evidence>
<name>A0A1G4YR17_9ACTN</name>
<evidence type="ECO:0000313" key="7">
    <source>
        <dbReference type="Proteomes" id="UP000198981"/>
    </source>
</evidence>
<dbReference type="InterPro" id="IPR009057">
    <property type="entry name" value="Homeodomain-like_sf"/>
</dbReference>
<protein>
    <submittedName>
        <fullName evidence="6">Transcriptional regulator, TetR family</fullName>
    </submittedName>
</protein>
<feature type="domain" description="HTH tetR-type" evidence="5">
    <location>
        <begin position="16"/>
        <end position="76"/>
    </location>
</feature>